<dbReference type="GO" id="GO:0043546">
    <property type="term" value="F:molybdopterin cofactor binding"/>
    <property type="evidence" value="ECO:0007669"/>
    <property type="project" value="TreeGrafter"/>
</dbReference>
<dbReference type="Gene3D" id="3.90.420.10">
    <property type="entry name" value="Oxidoreductase, molybdopterin-binding domain"/>
    <property type="match status" value="1"/>
</dbReference>
<feature type="region of interest" description="Disordered" evidence="5">
    <location>
        <begin position="359"/>
        <end position="381"/>
    </location>
</feature>
<evidence type="ECO:0000256" key="2">
    <source>
        <dbReference type="ARBA" id="ARBA00022505"/>
    </source>
</evidence>
<dbReference type="AlphaFoldDB" id="A0A151AFK1"/>
<dbReference type="Pfam" id="PF00174">
    <property type="entry name" value="Oxidored_molyb"/>
    <property type="match status" value="1"/>
</dbReference>
<dbReference type="PRINTS" id="PR00407">
    <property type="entry name" value="EUMOPTERIN"/>
</dbReference>
<organism evidence="8 9">
    <name type="scientific">Halalkalicoccus paucihalophilus</name>
    <dbReference type="NCBI Taxonomy" id="1008153"/>
    <lineage>
        <taxon>Archaea</taxon>
        <taxon>Methanobacteriati</taxon>
        <taxon>Methanobacteriota</taxon>
        <taxon>Stenosarchaea group</taxon>
        <taxon>Halobacteria</taxon>
        <taxon>Halobacteriales</taxon>
        <taxon>Halococcaceae</taxon>
        <taxon>Halalkalicoccus</taxon>
    </lineage>
</organism>
<evidence type="ECO:0000256" key="3">
    <source>
        <dbReference type="ARBA" id="ARBA00022723"/>
    </source>
</evidence>
<dbReference type="PATRIC" id="fig|1008153.3.peg.1559"/>
<gene>
    <name evidence="8" type="primary">yedY_1</name>
    <name evidence="8" type="ORF">HAPAU_15390</name>
</gene>
<keyword evidence="4" id="KW-0560">Oxidoreductase</keyword>
<dbReference type="Gene3D" id="2.60.40.650">
    <property type="match status" value="1"/>
</dbReference>
<comment type="cofactor">
    <cofactor evidence="1">
        <name>Mo-molybdopterin</name>
        <dbReference type="ChEBI" id="CHEBI:71302"/>
    </cofactor>
</comment>
<evidence type="ECO:0000313" key="8">
    <source>
        <dbReference type="EMBL" id="KYH26441.1"/>
    </source>
</evidence>
<accession>A0A151AFK1</accession>
<dbReference type="GO" id="GO:0030151">
    <property type="term" value="F:molybdenum ion binding"/>
    <property type="evidence" value="ECO:0007669"/>
    <property type="project" value="InterPro"/>
</dbReference>
<feature type="domain" description="Moybdenum cofactor oxidoreductase dimerisation" evidence="7">
    <location>
        <begin position="277"/>
        <end position="370"/>
    </location>
</feature>
<keyword evidence="9" id="KW-1185">Reference proteome</keyword>
<dbReference type="Pfam" id="PF03404">
    <property type="entry name" value="Mo-co_dimer"/>
    <property type="match status" value="1"/>
</dbReference>
<dbReference type="GO" id="GO:0006790">
    <property type="term" value="P:sulfur compound metabolic process"/>
    <property type="evidence" value="ECO:0007669"/>
    <property type="project" value="TreeGrafter"/>
</dbReference>
<dbReference type="SUPFAM" id="SSF81296">
    <property type="entry name" value="E set domains"/>
    <property type="match status" value="1"/>
</dbReference>
<dbReference type="InterPro" id="IPR005066">
    <property type="entry name" value="MoCF_OxRdtse_dimer"/>
</dbReference>
<evidence type="ECO:0000256" key="4">
    <source>
        <dbReference type="ARBA" id="ARBA00023002"/>
    </source>
</evidence>
<dbReference type="InterPro" id="IPR036374">
    <property type="entry name" value="OxRdtase_Mopterin-bd_sf"/>
</dbReference>
<dbReference type="Proteomes" id="UP000075321">
    <property type="component" value="Unassembled WGS sequence"/>
</dbReference>
<comment type="caution">
    <text evidence="8">The sequence shown here is derived from an EMBL/GenBank/DDBJ whole genome shotgun (WGS) entry which is preliminary data.</text>
</comment>
<proteinExistence type="predicted"/>
<evidence type="ECO:0000259" key="6">
    <source>
        <dbReference type="Pfam" id="PF00174"/>
    </source>
</evidence>
<dbReference type="PANTHER" id="PTHR19372">
    <property type="entry name" value="SULFITE REDUCTASE"/>
    <property type="match status" value="1"/>
</dbReference>
<dbReference type="InterPro" id="IPR014756">
    <property type="entry name" value="Ig_E-set"/>
</dbReference>
<dbReference type="GO" id="GO:0020037">
    <property type="term" value="F:heme binding"/>
    <property type="evidence" value="ECO:0007669"/>
    <property type="project" value="TreeGrafter"/>
</dbReference>
<dbReference type="EMBL" id="LTAZ01000004">
    <property type="protein sequence ID" value="KYH26441.1"/>
    <property type="molecule type" value="Genomic_DNA"/>
</dbReference>
<dbReference type="InterPro" id="IPR000572">
    <property type="entry name" value="OxRdtase_Mopterin-bd_dom"/>
</dbReference>
<dbReference type="GO" id="GO:0008482">
    <property type="term" value="F:sulfite oxidase activity"/>
    <property type="evidence" value="ECO:0007669"/>
    <property type="project" value="TreeGrafter"/>
</dbReference>
<keyword evidence="3" id="KW-0479">Metal-binding</keyword>
<dbReference type="InterPro" id="IPR008335">
    <property type="entry name" value="Mopterin_OxRdtase_euk"/>
</dbReference>
<dbReference type="SUPFAM" id="SSF56524">
    <property type="entry name" value="Oxidoreductase molybdopterin-binding domain"/>
    <property type="match status" value="1"/>
</dbReference>
<evidence type="ECO:0000259" key="7">
    <source>
        <dbReference type="Pfam" id="PF03404"/>
    </source>
</evidence>
<dbReference type="PANTHER" id="PTHR19372:SF7">
    <property type="entry name" value="SULFITE OXIDASE, MITOCHONDRIAL"/>
    <property type="match status" value="1"/>
</dbReference>
<keyword evidence="2" id="KW-0500">Molybdenum</keyword>
<evidence type="ECO:0000256" key="5">
    <source>
        <dbReference type="SAM" id="MobiDB-lite"/>
    </source>
</evidence>
<dbReference type="OrthoDB" id="9576at2157"/>
<protein>
    <submittedName>
        <fullName evidence="8">Sulfoxide reductase catalytic subunit YedY</fullName>
    </submittedName>
</protein>
<feature type="domain" description="Oxidoreductase molybdopterin-binding" evidence="6">
    <location>
        <begin position="62"/>
        <end position="221"/>
    </location>
</feature>
<reference evidence="8 9" key="1">
    <citation type="submission" date="2016-02" db="EMBL/GenBank/DDBJ databases">
        <title>Genome sequence of Halalkalicoccus paucihalophilus DSM 24557.</title>
        <authorList>
            <person name="Poehlein A."/>
            <person name="Daniel R."/>
        </authorList>
    </citation>
    <scope>NUCLEOTIDE SEQUENCE [LARGE SCALE GENOMIC DNA]</scope>
    <source>
        <strain evidence="8 9">DSM 24557</strain>
    </source>
</reference>
<name>A0A151AFK1_9EURY</name>
<evidence type="ECO:0000256" key="1">
    <source>
        <dbReference type="ARBA" id="ARBA00001924"/>
    </source>
</evidence>
<dbReference type="RefSeq" id="WP_066381152.1">
    <property type="nucleotide sequence ID" value="NZ_LTAZ01000004.1"/>
</dbReference>
<sequence>MATIDRSRERREEIEAILERKPGVREVRDEADRYTVVGAASRGTYANWLTPVEEHFVCHRNAIPEIEDDSWTVSFSGGLDGEASVAELTERFPTVAVAHTMECAGNGRGQHDPETASVQWGFEAAATAVWTGVPLSSVLRAYAEDLPESGWLTAIGGDPGEEGVFARSIPLEKATDECILAVGVNGQPIPAEHGYPVRLLVPGWYGVNSVKWLDELRLADSMVTEGALDRPGSHARWQQEDYRIHPAGESPEPMATVETFDTWDQLRSEEIDHPYTFDQHVMSLIGAPDGEEPVRAGSVDVCGVAWAGDDSVEKVEVSFDGGDSWTEAERFGPDYAGAWRLFRTSWEATPGAHTLVSRASDDRGRTQPATIGTPEEGFGALDSGRYPWNEGGYAANAFLPNAVEVEVEPSE</sequence>
<evidence type="ECO:0000313" key="9">
    <source>
        <dbReference type="Proteomes" id="UP000075321"/>
    </source>
</evidence>